<dbReference type="Gene3D" id="3.30.450.20">
    <property type="entry name" value="PAS domain"/>
    <property type="match status" value="4"/>
</dbReference>
<dbReference type="PANTHER" id="PTHR44757">
    <property type="entry name" value="DIGUANYLATE CYCLASE DGCP"/>
    <property type="match status" value="1"/>
</dbReference>
<keyword evidence="1" id="KW-0805">Transcription regulation</keyword>
<dbReference type="InterPro" id="IPR007050">
    <property type="entry name" value="HTH_bacterioopsin"/>
</dbReference>
<dbReference type="Pfam" id="PF13426">
    <property type="entry name" value="PAS_9"/>
    <property type="match status" value="2"/>
</dbReference>
<dbReference type="Pfam" id="PF15915">
    <property type="entry name" value="BAT"/>
    <property type="match status" value="1"/>
</dbReference>
<dbReference type="Pfam" id="PF08447">
    <property type="entry name" value="PAS_3"/>
    <property type="match status" value="1"/>
</dbReference>
<dbReference type="InterPro" id="IPR001610">
    <property type="entry name" value="PAC"/>
</dbReference>
<comment type="caution">
    <text evidence="6">The sequence shown here is derived from an EMBL/GenBank/DDBJ whole genome shotgun (WGS) entry which is preliminary data.</text>
</comment>
<dbReference type="SUPFAM" id="SSF55781">
    <property type="entry name" value="GAF domain-like"/>
    <property type="match status" value="2"/>
</dbReference>
<dbReference type="PROSITE" id="PS50113">
    <property type="entry name" value="PAC"/>
    <property type="match status" value="3"/>
</dbReference>
<dbReference type="InterPro" id="IPR052155">
    <property type="entry name" value="Biofilm_reg_signaling"/>
</dbReference>
<evidence type="ECO:0000259" key="5">
    <source>
        <dbReference type="PROSITE" id="PS50113"/>
    </source>
</evidence>
<dbReference type="SMART" id="SM00086">
    <property type="entry name" value="PAC"/>
    <property type="match status" value="4"/>
</dbReference>
<sequence length="1082" mass="120718">MSNTTEWFLDGDSRDEWPESDDVMRTKTILDSISDALYVVDRRGQFLDWNERFCEVTGYTDEEVSELHEFDIIPDSYEAEARRLLASVAEGEEATLRAPLVTKGGEEVYHEFTASPLTDEAGDVWGMVGTARDISELLQTQDELRERERRFSTLVSNLPGIVYRSRNEPSWPMEFVSDGCAELTGYDSRQLEAGEISWGEDVLHPDDRERVLDAVQTAVDDGEPFTVRYRITTADGTERWCWEQGRCVEAPDGGPVVLEGFVTDITERKRRQRNLERYEELVDAVGDGVVVIDDDRRLVRCNDAFASMLGYERSELEGTPVSALVAGDLDEMSREVRESLHERESTVVSIEADVVRQDGEPIPVEGRYSLLSPDDDGKTIGLVRDLRTRKERATLFESLHEGMRDLMDAETVTEVAVRAADVIGDHFDSVSTAVRLLRNDTLELVAMETDEERLADRLPGYEVGEGFVGEAYERGEPIRYDDLDEIETPVEYDPVRSAMLLPIDGYGMINVAATEPDAFDETDLELGRLFVADLEAAFEQADREEQLRTRKRDLEKYETLVETMSDGVYITDETHTITMVNDALQELTGYAREELLGMEISDPWDEAVAERGRRERERLLAGEVSVGKFAGDLRTADGEPVPVETRFAALPSDGDFQGTVGVIRDITEQRAREDRLKRQRDELERLNRINKLVQETIGALASAATREEIERTVRERLAKSSLYRFVLTGKHHPGTESFECEAAPDEGAAYVDAVRISANAGDDDAGPAATALETGEITVADDVLTDPLFEPYRDAARDHGFRSVAAVPFTYGGVTHGILAVYADRPGAFSQREIQAFDVLGDMVGFAISATQNRRFIESDRHLEVTFSLTGTDTLAADLSTKAGCTCRLLGTAEASDDGLLHYVSVTNSDPEEFEAAARDSAFSTGEIRTVRADEEEMVMEVRHDESIPLVLLNSGVKPLDIVAEDGEVRIVAEAPQDTDLRTVTDRLETYGDVTLVSKREIHGWDDSSGTIRDELRNDLTDRQQAVLDAAYFGGYFDWPRESTAEEIAASLDISSATLHQHLRHAERKLIGAYVADEPSRS</sequence>
<dbReference type="PROSITE" id="PS50112">
    <property type="entry name" value="PAS"/>
    <property type="match status" value="4"/>
</dbReference>
<evidence type="ECO:0000256" key="2">
    <source>
        <dbReference type="ARBA" id="ARBA00023163"/>
    </source>
</evidence>
<accession>A0ABD6C9V0</accession>
<dbReference type="RefSeq" id="WP_247375885.1">
    <property type="nucleotide sequence ID" value="NZ_JALLGV010000001.1"/>
</dbReference>
<feature type="coiled-coil region" evidence="3">
    <location>
        <begin position="666"/>
        <end position="696"/>
    </location>
</feature>
<feature type="domain" description="PAC" evidence="5">
    <location>
        <begin position="225"/>
        <end position="277"/>
    </location>
</feature>
<feature type="domain" description="PAS" evidence="4">
    <location>
        <begin position="22"/>
        <end position="92"/>
    </location>
</feature>
<feature type="domain" description="PAS" evidence="4">
    <location>
        <begin position="274"/>
        <end position="343"/>
    </location>
</feature>
<dbReference type="SUPFAM" id="SSF55785">
    <property type="entry name" value="PYP-like sensor domain (PAS domain)"/>
    <property type="match status" value="4"/>
</dbReference>
<dbReference type="CDD" id="cd00130">
    <property type="entry name" value="PAS"/>
    <property type="match status" value="4"/>
</dbReference>
<dbReference type="SUPFAM" id="SSF88659">
    <property type="entry name" value="Sigma3 and sigma4 domains of RNA polymerase sigma factors"/>
    <property type="match status" value="1"/>
</dbReference>
<dbReference type="InterPro" id="IPR031803">
    <property type="entry name" value="BAT_GAF/HTH-assoc"/>
</dbReference>
<dbReference type="InterPro" id="IPR036388">
    <property type="entry name" value="WH-like_DNA-bd_sf"/>
</dbReference>
<dbReference type="Gene3D" id="1.10.10.10">
    <property type="entry name" value="Winged helix-like DNA-binding domain superfamily/Winged helix DNA-binding domain"/>
    <property type="match status" value="1"/>
</dbReference>
<dbReference type="InterPro" id="IPR003018">
    <property type="entry name" value="GAF"/>
</dbReference>
<evidence type="ECO:0000313" key="6">
    <source>
        <dbReference type="EMBL" id="MFD1586850.1"/>
    </source>
</evidence>
<dbReference type="Pfam" id="PF08448">
    <property type="entry name" value="PAS_4"/>
    <property type="match status" value="1"/>
</dbReference>
<evidence type="ECO:0000313" key="7">
    <source>
        <dbReference type="Proteomes" id="UP001597119"/>
    </source>
</evidence>
<protein>
    <submittedName>
        <fullName evidence="6">PAS domain S-box protein</fullName>
    </submittedName>
</protein>
<dbReference type="Pfam" id="PF04967">
    <property type="entry name" value="HTH_10"/>
    <property type="match status" value="1"/>
</dbReference>
<dbReference type="InterPro" id="IPR000014">
    <property type="entry name" value="PAS"/>
</dbReference>
<feature type="domain" description="PAS" evidence="4">
    <location>
        <begin position="147"/>
        <end position="222"/>
    </location>
</feature>
<dbReference type="NCBIfam" id="TIGR00229">
    <property type="entry name" value="sensory_box"/>
    <property type="match status" value="4"/>
</dbReference>
<dbReference type="InterPro" id="IPR013656">
    <property type="entry name" value="PAS_4"/>
</dbReference>
<dbReference type="InterPro" id="IPR000700">
    <property type="entry name" value="PAS-assoc_C"/>
</dbReference>
<dbReference type="Gene3D" id="3.30.450.40">
    <property type="match status" value="2"/>
</dbReference>
<name>A0ABD6C9V0_9EURY</name>
<dbReference type="InterPro" id="IPR035965">
    <property type="entry name" value="PAS-like_dom_sf"/>
</dbReference>
<feature type="domain" description="PAS" evidence="4">
    <location>
        <begin position="553"/>
        <end position="597"/>
    </location>
</feature>
<dbReference type="InterPro" id="IPR013655">
    <property type="entry name" value="PAS_fold_3"/>
</dbReference>
<feature type="domain" description="PAC" evidence="5">
    <location>
        <begin position="627"/>
        <end position="678"/>
    </location>
</feature>
<feature type="domain" description="PAC" evidence="5">
    <location>
        <begin position="94"/>
        <end position="146"/>
    </location>
</feature>
<evidence type="ECO:0000259" key="4">
    <source>
        <dbReference type="PROSITE" id="PS50112"/>
    </source>
</evidence>
<evidence type="ECO:0000256" key="1">
    <source>
        <dbReference type="ARBA" id="ARBA00023015"/>
    </source>
</evidence>
<dbReference type="Proteomes" id="UP001597119">
    <property type="component" value="Unassembled WGS sequence"/>
</dbReference>
<dbReference type="Pfam" id="PF13185">
    <property type="entry name" value="GAF_2"/>
    <property type="match status" value="2"/>
</dbReference>
<keyword evidence="3" id="KW-0175">Coiled coil</keyword>
<dbReference type="SMART" id="SM00065">
    <property type="entry name" value="GAF"/>
    <property type="match status" value="2"/>
</dbReference>
<dbReference type="SMART" id="SM00091">
    <property type="entry name" value="PAS"/>
    <property type="match status" value="4"/>
</dbReference>
<dbReference type="AlphaFoldDB" id="A0ABD6C9V0"/>
<dbReference type="InterPro" id="IPR029016">
    <property type="entry name" value="GAF-like_dom_sf"/>
</dbReference>
<dbReference type="PANTHER" id="PTHR44757:SF2">
    <property type="entry name" value="BIOFILM ARCHITECTURE MAINTENANCE PROTEIN MBAA"/>
    <property type="match status" value="1"/>
</dbReference>
<keyword evidence="2" id="KW-0804">Transcription</keyword>
<reference evidence="6 7" key="1">
    <citation type="journal article" date="2019" name="Int. J. Syst. Evol. Microbiol.">
        <title>The Global Catalogue of Microorganisms (GCM) 10K type strain sequencing project: providing services to taxonomists for standard genome sequencing and annotation.</title>
        <authorList>
            <consortium name="The Broad Institute Genomics Platform"/>
            <consortium name="The Broad Institute Genome Sequencing Center for Infectious Disease"/>
            <person name="Wu L."/>
            <person name="Ma J."/>
        </authorList>
    </citation>
    <scope>NUCLEOTIDE SEQUENCE [LARGE SCALE GENOMIC DNA]</scope>
    <source>
        <strain evidence="6 7">CGMCC 1.12125</strain>
    </source>
</reference>
<dbReference type="InterPro" id="IPR013324">
    <property type="entry name" value="RNA_pol_sigma_r3/r4-like"/>
</dbReference>
<proteinExistence type="predicted"/>
<keyword evidence="7" id="KW-1185">Reference proteome</keyword>
<organism evidence="6 7">
    <name type="scientific">Halorientalis brevis</name>
    <dbReference type="NCBI Taxonomy" id="1126241"/>
    <lineage>
        <taxon>Archaea</taxon>
        <taxon>Methanobacteriati</taxon>
        <taxon>Methanobacteriota</taxon>
        <taxon>Stenosarchaea group</taxon>
        <taxon>Halobacteria</taxon>
        <taxon>Halobacteriales</taxon>
        <taxon>Haloarculaceae</taxon>
        <taxon>Halorientalis</taxon>
    </lineage>
</organism>
<gene>
    <name evidence="6" type="ORF">ACFR9U_07635</name>
</gene>
<evidence type="ECO:0000256" key="3">
    <source>
        <dbReference type="SAM" id="Coils"/>
    </source>
</evidence>
<dbReference type="EMBL" id="JBHUDJ010000003">
    <property type="protein sequence ID" value="MFD1586850.1"/>
    <property type="molecule type" value="Genomic_DNA"/>
</dbReference>